<dbReference type="EMBL" id="JWHR01000130">
    <property type="protein sequence ID" value="KHS56004.1"/>
    <property type="molecule type" value="Genomic_DNA"/>
</dbReference>
<dbReference type="STRING" id="1577792.QX51_16165"/>
<evidence type="ECO:0000259" key="1">
    <source>
        <dbReference type="PROSITE" id="PS50995"/>
    </source>
</evidence>
<keyword evidence="3" id="KW-1185">Reference proteome</keyword>
<sequence>MDNFDWIDMTVKMNEVRLFSRTLVHRYTPALERTNQEYDLLSQLIKNEEGMTPIKLSKAMCLNKTILSRLIDSLSKNGYVTKKPDIHDKRSYSVCITEAGRKELQKIYELYLSPIYKLRKKLGDEEFFKLISSIEKANKIMNEE</sequence>
<dbReference type="PANTHER" id="PTHR33164">
    <property type="entry name" value="TRANSCRIPTIONAL REGULATOR, MARR FAMILY"/>
    <property type="match status" value="1"/>
</dbReference>
<comment type="caution">
    <text evidence="2">The sequence shown here is derived from an EMBL/GenBank/DDBJ whole genome shotgun (WGS) entry which is preliminary data.</text>
</comment>
<dbReference type="OrthoDB" id="2051697at2"/>
<proteinExistence type="predicted"/>
<dbReference type="GO" id="GO:0006950">
    <property type="term" value="P:response to stress"/>
    <property type="evidence" value="ECO:0007669"/>
    <property type="project" value="TreeGrafter"/>
</dbReference>
<evidence type="ECO:0000313" key="3">
    <source>
        <dbReference type="Proteomes" id="UP000031189"/>
    </source>
</evidence>
<dbReference type="Gene3D" id="1.10.10.10">
    <property type="entry name" value="Winged helix-like DNA-binding domain superfamily/Winged helix DNA-binding domain"/>
    <property type="match status" value="1"/>
</dbReference>
<accession>A0A0B3VTQ5</accession>
<dbReference type="PANTHER" id="PTHR33164:SF43">
    <property type="entry name" value="HTH-TYPE TRANSCRIPTIONAL REPRESSOR YETL"/>
    <property type="match status" value="1"/>
</dbReference>
<name>A0A0B3VTQ5_9FIRM</name>
<dbReference type="PROSITE" id="PS50995">
    <property type="entry name" value="HTH_MARR_2"/>
    <property type="match status" value="1"/>
</dbReference>
<dbReference type="RefSeq" id="WP_039680937.1">
    <property type="nucleotide sequence ID" value="NZ_JAXECK010000009.1"/>
</dbReference>
<dbReference type="PRINTS" id="PR00598">
    <property type="entry name" value="HTHMARR"/>
</dbReference>
<dbReference type="Proteomes" id="UP000031189">
    <property type="component" value="Unassembled WGS sequence"/>
</dbReference>
<dbReference type="InterPro" id="IPR000835">
    <property type="entry name" value="HTH_MarR-typ"/>
</dbReference>
<reference evidence="2 3" key="1">
    <citation type="submission" date="2014-12" db="EMBL/GenBank/DDBJ databases">
        <title>Draft genome sequence of Terrisporobacter sp. 08-306576, isolated from the blood culture of a bacteremia patient.</title>
        <authorList>
            <person name="Lund L.C."/>
            <person name="Sydenham T.V."/>
            <person name="Hogh S.V."/>
            <person name="Skov M.N."/>
            <person name="Kemp M."/>
            <person name="Justesen U.S."/>
        </authorList>
    </citation>
    <scope>NUCLEOTIDE SEQUENCE [LARGE SCALE GENOMIC DNA]</scope>
    <source>
        <strain evidence="2 3">08-306576</strain>
    </source>
</reference>
<organism evidence="2 3">
    <name type="scientific">Terrisporobacter othiniensis</name>
    <dbReference type="NCBI Taxonomy" id="1577792"/>
    <lineage>
        <taxon>Bacteria</taxon>
        <taxon>Bacillati</taxon>
        <taxon>Bacillota</taxon>
        <taxon>Clostridia</taxon>
        <taxon>Peptostreptococcales</taxon>
        <taxon>Peptostreptococcaceae</taxon>
        <taxon>Terrisporobacter</taxon>
    </lineage>
</organism>
<dbReference type="InterPro" id="IPR036388">
    <property type="entry name" value="WH-like_DNA-bd_sf"/>
</dbReference>
<evidence type="ECO:0000313" key="2">
    <source>
        <dbReference type="EMBL" id="KHS56004.1"/>
    </source>
</evidence>
<dbReference type="SUPFAM" id="SSF46785">
    <property type="entry name" value="Winged helix' DNA-binding domain"/>
    <property type="match status" value="1"/>
</dbReference>
<dbReference type="SMART" id="SM00347">
    <property type="entry name" value="HTH_MARR"/>
    <property type="match status" value="1"/>
</dbReference>
<dbReference type="Pfam" id="PF01047">
    <property type="entry name" value="MarR"/>
    <property type="match status" value="1"/>
</dbReference>
<feature type="domain" description="HTH marR-type" evidence="1">
    <location>
        <begin position="1"/>
        <end position="139"/>
    </location>
</feature>
<protein>
    <submittedName>
        <fullName evidence="2">MarR family transcriptional regulator</fullName>
    </submittedName>
</protein>
<dbReference type="AlphaFoldDB" id="A0A0B3VTQ5"/>
<dbReference type="GO" id="GO:0003700">
    <property type="term" value="F:DNA-binding transcription factor activity"/>
    <property type="evidence" value="ECO:0007669"/>
    <property type="project" value="InterPro"/>
</dbReference>
<gene>
    <name evidence="2" type="ORF">QX51_16165</name>
</gene>
<dbReference type="InterPro" id="IPR039422">
    <property type="entry name" value="MarR/SlyA-like"/>
</dbReference>
<dbReference type="InterPro" id="IPR036390">
    <property type="entry name" value="WH_DNA-bd_sf"/>
</dbReference>